<organism evidence="2 3">
    <name type="scientific">Cylicocyclus nassatus</name>
    <name type="common">Nematode worm</name>
    <dbReference type="NCBI Taxonomy" id="53992"/>
    <lineage>
        <taxon>Eukaryota</taxon>
        <taxon>Metazoa</taxon>
        <taxon>Ecdysozoa</taxon>
        <taxon>Nematoda</taxon>
        <taxon>Chromadorea</taxon>
        <taxon>Rhabditida</taxon>
        <taxon>Rhabditina</taxon>
        <taxon>Rhabditomorpha</taxon>
        <taxon>Strongyloidea</taxon>
        <taxon>Strongylidae</taxon>
        <taxon>Cylicocyclus</taxon>
    </lineage>
</organism>
<protein>
    <submittedName>
        <fullName evidence="2">Uncharacterized protein</fullName>
    </submittedName>
</protein>
<evidence type="ECO:0000313" key="2">
    <source>
        <dbReference type="EMBL" id="CAJ0588960.1"/>
    </source>
</evidence>
<name>A0AA36DLF8_CYLNA</name>
<feature type="chain" id="PRO_5041337753" evidence="1">
    <location>
        <begin position="21"/>
        <end position="145"/>
    </location>
</feature>
<proteinExistence type="predicted"/>
<dbReference type="AlphaFoldDB" id="A0AA36DLF8"/>
<dbReference type="EMBL" id="CATQJL010000001">
    <property type="protein sequence ID" value="CAJ0588960.1"/>
    <property type="molecule type" value="Genomic_DNA"/>
</dbReference>
<sequence>MFHGVLILTFAGLLLCSTAAQSTSSYTTTSQPKSNSHLEPIPYTKSCPKNLYDCGILSPYQKCHRGADAVYYASTSMADAFAMCLSPILYFAKIAFNDEKGDIDVIWFHAHFRCENNGWKYCRDGWCRPVRHFACYETGFNLQSF</sequence>
<comment type="caution">
    <text evidence="2">The sequence shown here is derived from an EMBL/GenBank/DDBJ whole genome shotgun (WGS) entry which is preliminary data.</text>
</comment>
<dbReference type="Proteomes" id="UP001176961">
    <property type="component" value="Unassembled WGS sequence"/>
</dbReference>
<evidence type="ECO:0000313" key="3">
    <source>
        <dbReference type="Proteomes" id="UP001176961"/>
    </source>
</evidence>
<keyword evidence="3" id="KW-1185">Reference proteome</keyword>
<gene>
    <name evidence="2" type="ORF">CYNAS_LOCUS943</name>
</gene>
<accession>A0AA36DLF8</accession>
<feature type="signal peptide" evidence="1">
    <location>
        <begin position="1"/>
        <end position="20"/>
    </location>
</feature>
<keyword evidence="1" id="KW-0732">Signal</keyword>
<reference evidence="2" key="1">
    <citation type="submission" date="2023-07" db="EMBL/GenBank/DDBJ databases">
        <authorList>
            <consortium name="CYATHOMIX"/>
        </authorList>
    </citation>
    <scope>NUCLEOTIDE SEQUENCE</scope>
    <source>
        <strain evidence="2">N/A</strain>
    </source>
</reference>
<evidence type="ECO:0000256" key="1">
    <source>
        <dbReference type="SAM" id="SignalP"/>
    </source>
</evidence>